<dbReference type="Pfam" id="PF07730">
    <property type="entry name" value="HisKA_3"/>
    <property type="match status" value="1"/>
</dbReference>
<dbReference type="PANTHER" id="PTHR43642">
    <property type="entry name" value="HYBRID SIGNAL TRANSDUCTION HISTIDINE KINASE G"/>
    <property type="match status" value="1"/>
</dbReference>
<evidence type="ECO:0000259" key="7">
    <source>
        <dbReference type="PROSITE" id="PS50109"/>
    </source>
</evidence>
<dbReference type="EMBL" id="JBHTJZ010000012">
    <property type="protein sequence ID" value="MFD0960055.1"/>
    <property type="molecule type" value="Genomic_DNA"/>
</dbReference>
<keyword evidence="3" id="KW-0418">Kinase</keyword>
<evidence type="ECO:0000313" key="8">
    <source>
        <dbReference type="EMBL" id="MFD0960055.1"/>
    </source>
</evidence>
<dbReference type="InterPro" id="IPR053159">
    <property type="entry name" value="Hybrid_Histidine_Kinase"/>
</dbReference>
<dbReference type="InterPro" id="IPR041664">
    <property type="entry name" value="AAA_16"/>
</dbReference>
<keyword evidence="9" id="KW-1185">Reference proteome</keyword>
<evidence type="ECO:0000313" key="9">
    <source>
        <dbReference type="Proteomes" id="UP001596989"/>
    </source>
</evidence>
<evidence type="ECO:0000256" key="4">
    <source>
        <dbReference type="ARBA" id="ARBA00022840"/>
    </source>
</evidence>
<dbReference type="InterPro" id="IPR019734">
    <property type="entry name" value="TPR_rpt"/>
</dbReference>
<reference evidence="9" key="1">
    <citation type="journal article" date="2019" name="Int. J. Syst. Evol. Microbiol.">
        <title>The Global Catalogue of Microorganisms (GCM) 10K type strain sequencing project: providing services to taxonomists for standard genome sequencing and annotation.</title>
        <authorList>
            <consortium name="The Broad Institute Genomics Platform"/>
            <consortium name="The Broad Institute Genome Sequencing Center for Infectious Disease"/>
            <person name="Wu L."/>
            <person name="Ma J."/>
        </authorList>
    </citation>
    <scope>NUCLEOTIDE SEQUENCE [LARGE SCALE GENOMIC DNA]</scope>
    <source>
        <strain evidence="9">CCUG 59129</strain>
    </source>
</reference>
<dbReference type="InterPro" id="IPR003018">
    <property type="entry name" value="GAF"/>
</dbReference>
<evidence type="ECO:0000256" key="3">
    <source>
        <dbReference type="ARBA" id="ARBA00022777"/>
    </source>
</evidence>
<keyword evidence="2" id="KW-0547">Nucleotide-binding</keyword>
<dbReference type="SUPFAM" id="SSF55874">
    <property type="entry name" value="ATPase domain of HSP90 chaperone/DNA topoisomerase II/histidine kinase"/>
    <property type="match status" value="1"/>
</dbReference>
<dbReference type="InterPro" id="IPR011009">
    <property type="entry name" value="Kinase-like_dom_sf"/>
</dbReference>
<dbReference type="CDD" id="cd16917">
    <property type="entry name" value="HATPase_UhpB-NarQ-NarX-like"/>
    <property type="match status" value="1"/>
</dbReference>
<dbReference type="Gene3D" id="3.40.50.300">
    <property type="entry name" value="P-loop containing nucleotide triphosphate hydrolases"/>
    <property type="match status" value="1"/>
</dbReference>
<dbReference type="Pfam" id="PF13191">
    <property type="entry name" value="AAA_16"/>
    <property type="match status" value="1"/>
</dbReference>
<evidence type="ECO:0000259" key="6">
    <source>
        <dbReference type="PROSITE" id="PS50011"/>
    </source>
</evidence>
<dbReference type="Gene3D" id="1.20.5.1930">
    <property type="match status" value="1"/>
</dbReference>
<dbReference type="SUPFAM" id="SSF56112">
    <property type="entry name" value="Protein kinase-like (PK-like)"/>
    <property type="match status" value="1"/>
</dbReference>
<keyword evidence="4" id="KW-0067">ATP-binding</keyword>
<dbReference type="Gene3D" id="1.10.510.10">
    <property type="entry name" value="Transferase(Phosphotransferase) domain 1"/>
    <property type="match status" value="1"/>
</dbReference>
<dbReference type="Gene3D" id="3.30.450.40">
    <property type="match status" value="1"/>
</dbReference>
<proteinExistence type="predicted"/>
<dbReference type="InterPro" id="IPR000719">
    <property type="entry name" value="Prot_kinase_dom"/>
</dbReference>
<dbReference type="SMART" id="SM00065">
    <property type="entry name" value="GAF"/>
    <property type="match status" value="1"/>
</dbReference>
<dbReference type="InterPro" id="IPR036890">
    <property type="entry name" value="HATPase_C_sf"/>
</dbReference>
<dbReference type="Gene3D" id="3.30.565.10">
    <property type="entry name" value="Histidine kinase-like ATPase, C-terminal domain"/>
    <property type="match status" value="1"/>
</dbReference>
<dbReference type="Pfam" id="PF01590">
    <property type="entry name" value="GAF"/>
    <property type="match status" value="1"/>
</dbReference>
<feature type="domain" description="Histidine kinase" evidence="7">
    <location>
        <begin position="1507"/>
        <end position="1688"/>
    </location>
</feature>
<dbReference type="Pfam" id="PF00069">
    <property type="entry name" value="Pkinase"/>
    <property type="match status" value="1"/>
</dbReference>
<evidence type="ECO:0000256" key="5">
    <source>
        <dbReference type="ARBA" id="ARBA00023012"/>
    </source>
</evidence>
<dbReference type="Pfam" id="PF02518">
    <property type="entry name" value="HATPase_c"/>
    <property type="match status" value="1"/>
</dbReference>
<dbReference type="InterPro" id="IPR029016">
    <property type="entry name" value="GAF-like_dom_sf"/>
</dbReference>
<dbReference type="InterPro" id="IPR003594">
    <property type="entry name" value="HATPase_dom"/>
</dbReference>
<protein>
    <submittedName>
        <fullName evidence="8">AAA family ATPase</fullName>
    </submittedName>
</protein>
<keyword evidence="1" id="KW-0808">Transferase</keyword>
<name>A0ABW3HR87_9BACL</name>
<dbReference type="SMART" id="SM00028">
    <property type="entry name" value="TPR"/>
    <property type="match status" value="3"/>
</dbReference>
<dbReference type="SUPFAM" id="SSF55781">
    <property type="entry name" value="GAF domain-like"/>
    <property type="match status" value="1"/>
</dbReference>
<dbReference type="InterPro" id="IPR027417">
    <property type="entry name" value="P-loop_NTPase"/>
</dbReference>
<dbReference type="SUPFAM" id="SSF52540">
    <property type="entry name" value="P-loop containing nucleoside triphosphate hydrolases"/>
    <property type="match status" value="1"/>
</dbReference>
<dbReference type="RefSeq" id="WP_377564492.1">
    <property type="nucleotide sequence ID" value="NZ_JBHTJZ010000012.1"/>
</dbReference>
<keyword evidence="5" id="KW-0902">Two-component regulatory system</keyword>
<dbReference type="SMART" id="SM00387">
    <property type="entry name" value="HATPase_c"/>
    <property type="match status" value="1"/>
</dbReference>
<gene>
    <name evidence="8" type="ORF">ACFQ2I_11680</name>
</gene>
<comment type="caution">
    <text evidence="8">The sequence shown here is derived from an EMBL/GenBank/DDBJ whole genome shotgun (WGS) entry which is preliminary data.</text>
</comment>
<evidence type="ECO:0000256" key="2">
    <source>
        <dbReference type="ARBA" id="ARBA00022741"/>
    </source>
</evidence>
<feature type="domain" description="Protein kinase" evidence="6">
    <location>
        <begin position="8"/>
        <end position="272"/>
    </location>
</feature>
<dbReference type="PROSITE" id="PS50011">
    <property type="entry name" value="PROTEIN_KINASE_DOM"/>
    <property type="match status" value="1"/>
</dbReference>
<dbReference type="SMART" id="SM00220">
    <property type="entry name" value="S_TKc"/>
    <property type="match status" value="1"/>
</dbReference>
<dbReference type="InterPro" id="IPR011712">
    <property type="entry name" value="Sig_transdc_His_kin_sub3_dim/P"/>
</dbReference>
<dbReference type="PROSITE" id="PS50109">
    <property type="entry name" value="HIS_KIN"/>
    <property type="match status" value="1"/>
</dbReference>
<organism evidence="8 9">
    <name type="scientific">Paenibacillus chungangensis</name>
    <dbReference type="NCBI Taxonomy" id="696535"/>
    <lineage>
        <taxon>Bacteria</taxon>
        <taxon>Bacillati</taxon>
        <taxon>Bacillota</taxon>
        <taxon>Bacilli</taxon>
        <taxon>Bacillales</taxon>
        <taxon>Paenibacillaceae</taxon>
        <taxon>Paenibacillus</taxon>
    </lineage>
</organism>
<dbReference type="PANTHER" id="PTHR43642:SF1">
    <property type="entry name" value="HYBRID SIGNAL TRANSDUCTION HISTIDINE KINASE G"/>
    <property type="match status" value="1"/>
</dbReference>
<sequence length="1688" mass="192080">MMLALSGVRVVETLGSNEEISLYRVVRIADGQSFIVKTISESYAGSDKTASFEYEYERLRELNGKGTLLPDRLEVSGDRPYLFLQDPGGTTLDQVMRTRRSSLKLQELLETAIAMAGCLQQLHQEHVTVHEIVPFYLLVNESLTDVKVLDVRSCRAEGQPLPSHSASRLDSHLPYLSPEQTRRTGRMTDYRTDFYALGTILYEWFAGSVPFSAQHAMDLIHKHLASTPEPVSHRNKSIPSMVSDIVLKCMEKMPDERYASAYGMKSDLEECLVQLRVTGTIRPFPLATHDISERWIVSEGLIGRRAEQQVLLQALQRASEGAHEMIWISGKAGIGKTALVRETLRGAVPAEGVFIVAQSASSTTARPYEIWLQVIEQLVARLLTVNPLQAEIWKLRILDAVQDFGQLLIDSVPRMALLIGEQPEVEVLPPEEARIRFQLVMDAFFRLFLGQERPFVLFMDDLQWADEASIHYLSHWLADEAAKHLLVVGAYRDQELLLRHPLQEMMGQLPDTGMPIQHIHLAAFDQATLRMLLKPVMQGEIEGDSELISVLLRKTEGNPLYLQQFLQDLWVHKLVTFNERSRIWEWDVRRIQERDVPHQAAEFMSDSLKQLPAHTVGVLSQAACLGKQFDLYTLSAVTGLSTDQLLAAVESAVSRRMLQPIHGIPMNYAFQHERIRQSAYASVSEREKTRLHMEIGLLMVQRMNAGEDISICDILSHWNQASQALVLRGRGQELAEMNLQAGLEAKQSEDIEAALDYFRQATKLLEEEGWDSCYSLTYQAYKERAEAEFLSAHFSEAQQLFHHILSHAATDYDKAKACLMLIRMETNRDRFHEVLALSEKALGYLGLRYRSNAGSSQLLRQWMRIRWKLRNTSVEMLEFYPPMTDERHQAAMSILDYASHASFVLDKNGWFSSILMMLELTIDDGMTEEASVAFAGYAMVLSFKFHQHEAAYKWGTLACKVSKSNARLHALAVSSFSVCYNSWRRYEPHFLPVSADTASKKALQSGDLWNANQSMLLNCALLFQFSHPLRDIYRRLLEYAPHFQRNDNLLHGKQAAILARMIQELTGYQAEHDPYIGIDIQERSFVEDVSGTNDYFLQEFVYIYQYITGYLFGHYEQAYVALEGCMQLAELRSEPSADSSSHDYYRVLVLRERYSARTKREQAGDWREIRRCLRRLKTMARHSPQNGLHKYLLAKAEAASLRGRDRQAESLYEQALETAVANGLIHDAGTAAECFAKHCIARGKVRLAKLYIHEAYESYRRWGALAKAASMEVMYRHLLHLKRETDTDLERIDYLSVVMSAQALSGEMEMDKLLRMLMRIMMQNAGADYGALMFEDEEGWKIEACGSSEELHIASTPLEQGQDLVPVAIIDYTARTREEVVLNDAAASGLFQRNDYIKNKELKSVLCLPITNQNKLICLLYLENNLSSGVFTEERLDVLKLLSSQCAISLANAKLYSGIQYLKSNLEDQVAERTSALEKSMRATSEALAETTVYAERTRIAQEIHDIVGHTLTSTILQIEAGRRLLQKDMDSAVVRLKEAQDLVRHSLSEIRNSVHMLKEDKYYDIEVSLRQLIYDTERNTGVVVHASIDSVPHLSFMHKKVVYHALQEGLTNGIRHGDSNEFYFRLEDNGSRVLFSLADNGKGTSRIEMGFGLTMMRERVQQLKGTLQMDSEPNKGSLLRIQLPYEN</sequence>
<dbReference type="Proteomes" id="UP001596989">
    <property type="component" value="Unassembled WGS sequence"/>
</dbReference>
<dbReference type="InterPro" id="IPR005467">
    <property type="entry name" value="His_kinase_dom"/>
</dbReference>
<evidence type="ECO:0000256" key="1">
    <source>
        <dbReference type="ARBA" id="ARBA00022679"/>
    </source>
</evidence>
<accession>A0ABW3HR87</accession>